<proteinExistence type="predicted"/>
<dbReference type="Proteomes" id="UP000199032">
    <property type="component" value="Unassembled WGS sequence"/>
</dbReference>
<evidence type="ECO:0000259" key="1">
    <source>
        <dbReference type="Pfam" id="PF00881"/>
    </source>
</evidence>
<dbReference type="CDD" id="cd02142">
    <property type="entry name" value="McbC_SagB-like_oxidoreductase"/>
    <property type="match status" value="2"/>
</dbReference>
<evidence type="ECO:0000313" key="2">
    <source>
        <dbReference type="EMBL" id="CUS34987.1"/>
    </source>
</evidence>
<dbReference type="PANTHER" id="PTHR42741:SF3">
    <property type="entry name" value="NITROREDUCTASE FAMILY PROTEIN"/>
    <property type="match status" value="1"/>
</dbReference>
<gene>
    <name evidence="2" type="ORF">COMA1_20068</name>
</gene>
<dbReference type="AlphaFoldDB" id="A0A0S4LGB5"/>
<feature type="domain" description="Nitroreductase" evidence="1">
    <location>
        <begin position="85"/>
        <end position="244"/>
    </location>
</feature>
<dbReference type="SUPFAM" id="SSF55469">
    <property type="entry name" value="FMN-dependent nitroreductase-like"/>
    <property type="match status" value="2"/>
</dbReference>
<dbReference type="OrthoDB" id="9801593at2"/>
<dbReference type="Pfam" id="PF00881">
    <property type="entry name" value="Nitroreductase"/>
    <property type="match status" value="1"/>
</dbReference>
<dbReference type="Gene3D" id="3.40.109.10">
    <property type="entry name" value="NADH Oxidase"/>
    <property type="match status" value="2"/>
</dbReference>
<dbReference type="RefSeq" id="WP_090747206.1">
    <property type="nucleotide sequence ID" value="NZ_CZQA01000008.1"/>
</dbReference>
<dbReference type="EMBL" id="CZQA01000008">
    <property type="protein sequence ID" value="CUS34987.1"/>
    <property type="molecule type" value="Genomic_DNA"/>
</dbReference>
<dbReference type="InterPro" id="IPR029479">
    <property type="entry name" value="Nitroreductase"/>
</dbReference>
<dbReference type="PANTHER" id="PTHR42741">
    <property type="entry name" value="NITROREDUCTASE FAMILY PROTEIN"/>
    <property type="match status" value="1"/>
</dbReference>
<keyword evidence="3" id="KW-1185">Reference proteome</keyword>
<dbReference type="InterPro" id="IPR020051">
    <property type="entry name" value="SagB-type_dehydrogenase"/>
</dbReference>
<dbReference type="NCBIfam" id="TIGR03605">
    <property type="entry name" value="antibiot_sagB"/>
    <property type="match status" value="1"/>
</dbReference>
<evidence type="ECO:0000313" key="3">
    <source>
        <dbReference type="Proteomes" id="UP000199032"/>
    </source>
</evidence>
<accession>A0A0S4LGB5</accession>
<sequence length="589" mass="66140">MNPQRPCHTAQDDHVNRVIRYHVQTKHHFNRYARSLGYLDWANQPDPFRRFEGAQLIPLPLLKPDEEPLSPAYAAIYERGAVPSQPVNLRTLSRFFELALALSAWKKAGESEWALRSNPSSGNLHPTEGYVVLPRIEGLDLVSGLSHYAPREHGLERRADLQADAVARLMAAFPSNAFLLGLTSVHWREAWKYGERAFRYCNHDVGHAIGTARVAAATLGWNMVLLDGMDQDTVATLLGTDRTEDFGEAELEHPDCLAVIWPSENVEDGASFVKCEHSTVPLFLDVAMVKEVASGTWYGKANRLSREHGVHWDIIDEAAKASWKAQAEKPAISLQAKTFPPSDMFHASRTTSDAGPTAGQIIHQRRSAVAYDGKTSISAETFFHMLQRVMPWAERSQLERSMPWDVWPYDPAIHLLIFVHRVDGLTPGLYFLVRDSRKLSLIQQAMNPELDWTIAPGCPDGLLLYWLLEGDSKRLAVQVSCHQDIAGDSAFSFGMVAEFEGALRERGAWWYPRFFWEAGLLGQIMYLEAEAAGMRATGIGCFFDDPVHEIVGIQSLAMQSLYHFTIGAPVEDRRLQMLPAYEHLVRNKG</sequence>
<dbReference type="STRING" id="1742972.COMA1_20068"/>
<protein>
    <recommendedName>
        <fullName evidence="1">Nitroreductase domain-containing protein</fullName>
    </recommendedName>
</protein>
<organism evidence="2 3">
    <name type="scientific">Candidatus Nitrospira nitrosa</name>
    <dbReference type="NCBI Taxonomy" id="1742972"/>
    <lineage>
        <taxon>Bacteria</taxon>
        <taxon>Pseudomonadati</taxon>
        <taxon>Nitrospirota</taxon>
        <taxon>Nitrospiria</taxon>
        <taxon>Nitrospirales</taxon>
        <taxon>Nitrospiraceae</taxon>
        <taxon>Nitrospira</taxon>
    </lineage>
</organism>
<dbReference type="InterPro" id="IPR000415">
    <property type="entry name" value="Nitroreductase-like"/>
</dbReference>
<dbReference type="GO" id="GO:0016491">
    <property type="term" value="F:oxidoreductase activity"/>
    <property type="evidence" value="ECO:0007669"/>
    <property type="project" value="InterPro"/>
</dbReference>
<reference evidence="2 3" key="1">
    <citation type="submission" date="2015-10" db="EMBL/GenBank/DDBJ databases">
        <authorList>
            <person name="Gilbert D.G."/>
        </authorList>
    </citation>
    <scope>NUCLEOTIDE SEQUENCE [LARGE SCALE GENOMIC DNA]</scope>
    <source>
        <strain evidence="2">COMA1</strain>
    </source>
</reference>
<name>A0A0S4LGB5_9BACT</name>